<sequence>MIHGDTELIRGAALQGYPELVTDLGADPDALLAAAAIPRAAVGNHDSLLGFRAVVTAIESAAKATATADFGRRLALRQGIEILGPLAAAARTAPTTGEAFRALHRYLPVYSTAIAATLDQPAGQPLVRFEYRVLTDRLPPHQQVIELALGVALRMTRLIAGQNYTPVSVHFPHHPLTPKSDYRHYFGCPVHFAESFSGFLVRPADLTRPLASDTAVRAVVQTYLDTLTPPADGTTTGPVRTLIRELLPTGTVDRDLIATHLALHPRTLQRRLADEGTTFAALVDQIRREQAEVKSRGVV</sequence>
<dbReference type="PANTHER" id="PTHR47894">
    <property type="entry name" value="HTH-TYPE TRANSCRIPTIONAL REGULATOR GADX"/>
    <property type="match status" value="1"/>
</dbReference>
<proteinExistence type="predicted"/>
<organism evidence="3 4">
    <name type="scientific">Nocardia otitidiscaviarum</name>
    <dbReference type="NCBI Taxonomy" id="1823"/>
    <lineage>
        <taxon>Bacteria</taxon>
        <taxon>Bacillati</taxon>
        <taxon>Actinomycetota</taxon>
        <taxon>Actinomycetes</taxon>
        <taxon>Mycobacteriales</taxon>
        <taxon>Nocardiaceae</taxon>
        <taxon>Nocardia</taxon>
    </lineage>
</organism>
<protein>
    <submittedName>
        <fullName evidence="3">Arabinose-binding domain of AraC transcription regulator, N-term</fullName>
    </submittedName>
</protein>
<dbReference type="GO" id="GO:0005829">
    <property type="term" value="C:cytosol"/>
    <property type="evidence" value="ECO:0007669"/>
    <property type="project" value="TreeGrafter"/>
</dbReference>
<evidence type="ECO:0000259" key="2">
    <source>
        <dbReference type="Pfam" id="PF12625"/>
    </source>
</evidence>
<dbReference type="InterPro" id="IPR032687">
    <property type="entry name" value="AraC-type_N"/>
</dbReference>
<keyword evidence="1" id="KW-0238">DNA-binding</keyword>
<dbReference type="GO" id="GO:0003700">
    <property type="term" value="F:DNA-binding transcription factor activity"/>
    <property type="evidence" value="ECO:0007669"/>
    <property type="project" value="TreeGrafter"/>
</dbReference>
<dbReference type="AlphaFoldDB" id="A0A379JKG5"/>
<evidence type="ECO:0000256" key="1">
    <source>
        <dbReference type="ARBA" id="ARBA00023125"/>
    </source>
</evidence>
<evidence type="ECO:0000313" key="4">
    <source>
        <dbReference type="Proteomes" id="UP000255467"/>
    </source>
</evidence>
<name>A0A379JKG5_9NOCA</name>
<gene>
    <name evidence="3" type="ORF">NCTC1934_06218</name>
</gene>
<dbReference type="RefSeq" id="WP_172544857.1">
    <property type="nucleotide sequence ID" value="NZ_UGRY01000005.1"/>
</dbReference>
<dbReference type="Proteomes" id="UP000255467">
    <property type="component" value="Unassembled WGS sequence"/>
</dbReference>
<dbReference type="PANTHER" id="PTHR47894:SF4">
    <property type="entry name" value="HTH-TYPE TRANSCRIPTIONAL REGULATOR GADX"/>
    <property type="match status" value="1"/>
</dbReference>
<feature type="domain" description="HTH-type transcriptional regulator AraC-type N-terminal" evidence="2">
    <location>
        <begin position="25"/>
        <end position="210"/>
    </location>
</feature>
<keyword evidence="4" id="KW-1185">Reference proteome</keyword>
<dbReference type="GO" id="GO:0000976">
    <property type="term" value="F:transcription cis-regulatory region binding"/>
    <property type="evidence" value="ECO:0007669"/>
    <property type="project" value="TreeGrafter"/>
</dbReference>
<reference evidence="3 4" key="1">
    <citation type="submission" date="2018-06" db="EMBL/GenBank/DDBJ databases">
        <authorList>
            <consortium name="Pathogen Informatics"/>
            <person name="Doyle S."/>
        </authorList>
    </citation>
    <scope>NUCLEOTIDE SEQUENCE [LARGE SCALE GENOMIC DNA]</scope>
    <source>
        <strain evidence="3 4">NCTC1934</strain>
    </source>
</reference>
<evidence type="ECO:0000313" key="3">
    <source>
        <dbReference type="EMBL" id="SUD48874.1"/>
    </source>
</evidence>
<accession>A0A379JKG5</accession>
<dbReference type="EMBL" id="UGRY01000005">
    <property type="protein sequence ID" value="SUD48874.1"/>
    <property type="molecule type" value="Genomic_DNA"/>
</dbReference>
<dbReference type="Gene3D" id="1.10.10.60">
    <property type="entry name" value="Homeodomain-like"/>
    <property type="match status" value="1"/>
</dbReference>
<dbReference type="Pfam" id="PF12625">
    <property type="entry name" value="Arabinose_bd"/>
    <property type="match status" value="1"/>
</dbReference>